<dbReference type="CDD" id="cd02588">
    <property type="entry name" value="HAD_L2-DEX"/>
    <property type="match status" value="1"/>
</dbReference>
<keyword evidence="2" id="KW-0378">Hydrolase</keyword>
<gene>
    <name evidence="3" type="ORF">SAMN04515668_2084</name>
</gene>
<dbReference type="InterPro" id="IPR051540">
    <property type="entry name" value="S-2-haloacid_dehalogenase"/>
</dbReference>
<dbReference type="PANTHER" id="PTHR43316">
    <property type="entry name" value="HYDROLASE, HALOACID DELAHOGENASE-RELATED"/>
    <property type="match status" value="1"/>
</dbReference>
<dbReference type="Gene3D" id="1.10.150.240">
    <property type="entry name" value="Putative phosphatase, domain 2"/>
    <property type="match status" value="1"/>
</dbReference>
<evidence type="ECO:0000313" key="4">
    <source>
        <dbReference type="Proteomes" id="UP000199029"/>
    </source>
</evidence>
<dbReference type="InterPro" id="IPR023214">
    <property type="entry name" value="HAD_sf"/>
</dbReference>
<proteinExistence type="inferred from homology"/>
<dbReference type="SUPFAM" id="SSF56784">
    <property type="entry name" value="HAD-like"/>
    <property type="match status" value="1"/>
</dbReference>
<accession>A0A1I5XWJ6</accession>
<dbReference type="GO" id="GO:0019120">
    <property type="term" value="F:hydrolase activity, acting on acid halide bonds, in C-halide compounds"/>
    <property type="evidence" value="ECO:0007669"/>
    <property type="project" value="InterPro"/>
</dbReference>
<dbReference type="AlphaFoldDB" id="A0A1I5XWJ6"/>
<dbReference type="EMBL" id="FOXS01000002">
    <property type="protein sequence ID" value="SFQ36276.1"/>
    <property type="molecule type" value="Genomic_DNA"/>
</dbReference>
<reference evidence="4" key="1">
    <citation type="submission" date="2016-10" db="EMBL/GenBank/DDBJ databases">
        <authorList>
            <person name="Varghese N."/>
            <person name="Submissions S."/>
        </authorList>
    </citation>
    <scope>NUCLEOTIDE SEQUENCE [LARGE SCALE GENOMIC DNA]</scope>
    <source>
        <strain evidence="4">OR362-8,ATCC BAA-1266,JCM 13504</strain>
    </source>
</reference>
<comment type="similarity">
    <text evidence="1">Belongs to the HAD-like hydrolase superfamily. S-2-haloalkanoic acid dehalogenase family.</text>
</comment>
<evidence type="ECO:0000256" key="2">
    <source>
        <dbReference type="ARBA" id="ARBA00022801"/>
    </source>
</evidence>
<dbReference type="PANTHER" id="PTHR43316:SF3">
    <property type="entry name" value="HALOACID DEHALOGENASE, TYPE II (AFU_ORTHOLOGUE AFUA_2G07750)-RELATED"/>
    <property type="match status" value="1"/>
</dbReference>
<dbReference type="PRINTS" id="PR00413">
    <property type="entry name" value="HADHALOGNASE"/>
</dbReference>
<dbReference type="InterPro" id="IPR006328">
    <property type="entry name" value="2-HAD"/>
</dbReference>
<dbReference type="SFLD" id="SFLDG01129">
    <property type="entry name" value="C1.5:_HAD__Beta-PGM__Phosphata"/>
    <property type="match status" value="1"/>
</dbReference>
<dbReference type="STRING" id="1227077.SAMN04515668_2084"/>
<dbReference type="Gene3D" id="3.40.50.1000">
    <property type="entry name" value="HAD superfamily/HAD-like"/>
    <property type="match status" value="1"/>
</dbReference>
<dbReference type="InterPro" id="IPR023198">
    <property type="entry name" value="PGP-like_dom2"/>
</dbReference>
<dbReference type="SFLD" id="SFLDS00003">
    <property type="entry name" value="Haloacid_Dehalogenase"/>
    <property type="match status" value="1"/>
</dbReference>
<dbReference type="InterPro" id="IPR006439">
    <property type="entry name" value="HAD-SF_hydro_IA"/>
</dbReference>
<dbReference type="RefSeq" id="WP_177204677.1">
    <property type="nucleotide sequence ID" value="NZ_FOXS01000002.1"/>
</dbReference>
<name>A0A1I5XWJ6_HYMAR</name>
<dbReference type="InterPro" id="IPR036412">
    <property type="entry name" value="HAD-like_sf"/>
</dbReference>
<protein>
    <submittedName>
        <fullName evidence="3">2-haloacid dehalogenase</fullName>
    </submittedName>
</protein>
<organism evidence="3 4">
    <name type="scientific">Hymenobacter arizonensis</name>
    <name type="common">Siccationidurans arizonensis</name>
    <dbReference type="NCBI Taxonomy" id="1227077"/>
    <lineage>
        <taxon>Bacteria</taxon>
        <taxon>Pseudomonadati</taxon>
        <taxon>Bacteroidota</taxon>
        <taxon>Cytophagia</taxon>
        <taxon>Cytophagales</taxon>
        <taxon>Hymenobacteraceae</taxon>
        <taxon>Hymenobacter</taxon>
    </lineage>
</organism>
<dbReference type="NCBIfam" id="TIGR01428">
    <property type="entry name" value="HAD_type_II"/>
    <property type="match status" value="1"/>
</dbReference>
<evidence type="ECO:0000256" key="1">
    <source>
        <dbReference type="ARBA" id="ARBA00008106"/>
    </source>
</evidence>
<evidence type="ECO:0000313" key="3">
    <source>
        <dbReference type="EMBL" id="SFQ36276.1"/>
    </source>
</evidence>
<sequence>MLPTAAIRFPQPGQLKVLFFDVNETLLDMSKLKKAVVTAFGDKSAFRQWFGLLLQYLLVDTVTERYHEFGVIANAALDMTAAKLETKPLKAVQKQKILALMTQLPAHPDVAQGLEMLREAGYRLVAFTNSTKFVLDQQLQYAGIMGYFEQGLSVDVLRRYKPQRSTYHEVARHLGVMPEQAALIAAHGWDIAGAQAAGLFTGFIARPGQELYPLAGPPTYHGKTLVEVARQMIG</sequence>
<dbReference type="NCBIfam" id="TIGR01493">
    <property type="entry name" value="HAD-SF-IA-v2"/>
    <property type="match status" value="1"/>
</dbReference>
<keyword evidence="4" id="KW-1185">Reference proteome</keyword>
<dbReference type="Proteomes" id="UP000199029">
    <property type="component" value="Unassembled WGS sequence"/>
</dbReference>
<dbReference type="Pfam" id="PF00702">
    <property type="entry name" value="Hydrolase"/>
    <property type="match status" value="1"/>
</dbReference>